<dbReference type="STRING" id="1255658.FM114_00735"/>
<reference evidence="2 3" key="1">
    <citation type="submission" date="2017-02" db="EMBL/GenBank/DDBJ databases">
        <authorList>
            <person name="Peterson S.W."/>
        </authorList>
    </citation>
    <scope>NUCLEOTIDE SEQUENCE [LARGE SCALE GENOMIC DNA]</scope>
    <source>
        <strain evidence="2 3">LSP_Lj1</strain>
    </source>
</reference>
<feature type="compositionally biased region" description="Low complexity" evidence="1">
    <location>
        <begin position="91"/>
        <end position="103"/>
    </location>
</feature>
<organism evidence="2 3">
    <name type="scientific">Luteococcus japonicus LSP_Lj1</name>
    <dbReference type="NCBI Taxonomy" id="1255658"/>
    <lineage>
        <taxon>Bacteria</taxon>
        <taxon>Bacillati</taxon>
        <taxon>Actinomycetota</taxon>
        <taxon>Actinomycetes</taxon>
        <taxon>Propionibacteriales</taxon>
        <taxon>Propionibacteriaceae</taxon>
        <taxon>Luteococcus</taxon>
    </lineage>
</organism>
<feature type="region of interest" description="Disordered" evidence="1">
    <location>
        <begin position="1"/>
        <end position="20"/>
    </location>
</feature>
<dbReference type="AlphaFoldDB" id="A0A1R4IAD1"/>
<feature type="compositionally biased region" description="Low complexity" evidence="1">
    <location>
        <begin position="111"/>
        <end position="124"/>
    </location>
</feature>
<accession>A0A1R4IAD1</accession>
<dbReference type="EMBL" id="FUKQ01000002">
    <property type="protein sequence ID" value="SJN16758.1"/>
    <property type="molecule type" value="Genomic_DNA"/>
</dbReference>
<evidence type="ECO:0000256" key="1">
    <source>
        <dbReference type="SAM" id="MobiDB-lite"/>
    </source>
</evidence>
<protein>
    <submittedName>
        <fullName evidence="2">Mobile element protein</fullName>
    </submittedName>
</protein>
<feature type="region of interest" description="Disordered" evidence="1">
    <location>
        <begin position="78"/>
        <end position="124"/>
    </location>
</feature>
<sequence>MTTTSTSRPESLHRRQGLTEQAAQAAIDQACRRLRLPTIRAVVDDAVAAATKDQLTYQGFLAELLLAEVDDRDRRSTLRRIKSAGFPARNGSPTSTSTPTRTSTPPPSTSSPPATGSAAATRCA</sequence>
<proteinExistence type="predicted"/>
<dbReference type="Proteomes" id="UP000188342">
    <property type="component" value="Unassembled WGS sequence"/>
</dbReference>
<gene>
    <name evidence="2" type="ORF">FM114_00735</name>
</gene>
<evidence type="ECO:0000313" key="3">
    <source>
        <dbReference type="Proteomes" id="UP000188342"/>
    </source>
</evidence>
<keyword evidence="3" id="KW-1185">Reference proteome</keyword>
<evidence type="ECO:0000313" key="2">
    <source>
        <dbReference type="EMBL" id="SJN16758.1"/>
    </source>
</evidence>
<name>A0A1R4IAD1_9ACTN</name>